<reference evidence="1 2" key="1">
    <citation type="journal article" date="2011" name="Microb. Cell Fact.">
        <title>Genomic analysis reveals Lactobacillus sanfranciscensis as stable element in traditional sourdoughs.</title>
        <authorList>
            <person name="Vogel R.F."/>
            <person name="Pavlovic M."/>
            <person name="Ehrmann M.A."/>
            <person name="Wiezer A."/>
            <person name="Liesegang H."/>
            <person name="Offschanka S."/>
            <person name="Voget S."/>
            <person name="Angelov A."/>
            <person name="Bocker G."/>
            <person name="Liebl W."/>
        </authorList>
    </citation>
    <scope>NUCLEOTIDE SEQUENCE [LARGE SCALE GENOMIC DNA]</scope>
    <source>
        <strain evidence="2">TMW 1.1304</strain>
    </source>
</reference>
<dbReference type="EMBL" id="CP002462">
    <property type="protein sequence ID" value="AEN99735.1"/>
    <property type="molecule type" value="Genomic_DNA"/>
</dbReference>
<evidence type="ECO:0000313" key="2">
    <source>
        <dbReference type="Proteomes" id="UP000001285"/>
    </source>
</evidence>
<dbReference type="NCBIfam" id="TIGR01907">
    <property type="entry name" value="casE_Cse3"/>
    <property type="match status" value="1"/>
</dbReference>
<protein>
    <recommendedName>
        <fullName evidence="3">Type I-E CRISPR-associated protein Cas6/Cse3/CasE</fullName>
    </recommendedName>
</protein>
<organism evidence="1 2">
    <name type="scientific">Fructilactobacillus sanfranciscensis (strain TMW 1.1304)</name>
    <name type="common">Lactobacillus sanfranciscensis</name>
    <dbReference type="NCBI Taxonomy" id="714313"/>
    <lineage>
        <taxon>Bacteria</taxon>
        <taxon>Bacillati</taxon>
        <taxon>Bacillota</taxon>
        <taxon>Bacilli</taxon>
        <taxon>Lactobacillales</taxon>
        <taxon>Lactobacillaceae</taxon>
        <taxon>Fructilactobacillus</taxon>
    </lineage>
</organism>
<dbReference type="RefSeq" id="WP_014082580.1">
    <property type="nucleotide sequence ID" value="NC_015979.1"/>
</dbReference>
<accession>G2KWT8</accession>
<dbReference type="SUPFAM" id="SSF117987">
    <property type="entry name" value="CRISPR-associated protein"/>
    <property type="match status" value="2"/>
</dbReference>
<keyword evidence="2" id="KW-1185">Reference proteome</keyword>
<keyword evidence="1" id="KW-0614">Plasmid</keyword>
<dbReference type="SMART" id="SM01101">
    <property type="entry name" value="CRISPR_assoc"/>
    <property type="match status" value="1"/>
</dbReference>
<dbReference type="Gene3D" id="3.30.70.1210">
    <property type="entry name" value="Crispr-associated protein, domain 2"/>
    <property type="match status" value="1"/>
</dbReference>
<dbReference type="KEGG" id="lsn:LSA_2p00340"/>
<dbReference type="InterPro" id="IPR010179">
    <property type="entry name" value="CRISPR-assoc_prot_Cse3"/>
</dbReference>
<dbReference type="Pfam" id="PF08798">
    <property type="entry name" value="CRISPR_assoc"/>
    <property type="match status" value="1"/>
</dbReference>
<dbReference type="AlphaFoldDB" id="G2KWT8"/>
<evidence type="ECO:0008006" key="3">
    <source>
        <dbReference type="Google" id="ProtNLM"/>
    </source>
</evidence>
<dbReference type="CDD" id="cd09727">
    <property type="entry name" value="Cas6_I-E"/>
    <property type="match status" value="1"/>
</dbReference>
<gene>
    <name evidence="1" type="ordered locus">LSA_2p00340</name>
</gene>
<geneLocation type="plasmid" evidence="1 2">
    <name>pLS1</name>
</geneLocation>
<dbReference type="Gene3D" id="3.30.70.1200">
    <property type="entry name" value="Crispr-associated protein, domain 1"/>
    <property type="match status" value="1"/>
</dbReference>
<dbReference type="Proteomes" id="UP000001285">
    <property type="component" value="Plasmid pLS1"/>
</dbReference>
<dbReference type="HOGENOM" id="CLU_080982_0_1_9"/>
<evidence type="ECO:0000313" key="1">
    <source>
        <dbReference type="EMBL" id="AEN99735.1"/>
    </source>
</evidence>
<dbReference type="eggNOG" id="ENOG5030BEK">
    <property type="taxonomic scope" value="Bacteria"/>
</dbReference>
<sequence>MYLSRVQIDVNNRQKTKSLTHLGAFHNWIEHCFPDEIRAHKRYRHLWRIDQLAGKKYLLLLSEERPDLTELVKYGIPQTAMSRDYDPFLMQIQEGQIMQFRLTANPTHAIKRPDSKQPRIVPHITIQQQGKWLADRADKLGFQLIEQNQDRFSNVPELAAFDIVNRDWPILRHGGRRIRLSRVTFEGLLRVKNLEEFKQTLENGVGREKAFGMGLMTVIPRDSKPHHALSDAQATLELETKLIENGHLLI</sequence>
<proteinExistence type="predicted"/>
<name>G2KWT8_FRUST</name>